<dbReference type="GO" id="GO:0016829">
    <property type="term" value="F:lyase activity"/>
    <property type="evidence" value="ECO:0007669"/>
    <property type="project" value="UniProtKB-KW"/>
</dbReference>
<dbReference type="Gene3D" id="2.30.130.110">
    <property type="match status" value="1"/>
</dbReference>
<dbReference type="InterPro" id="IPR044144">
    <property type="entry name" value="SAF_UxaA/GarD"/>
</dbReference>
<dbReference type="EMBL" id="FOZW01000014">
    <property type="protein sequence ID" value="SFT19997.1"/>
    <property type="molecule type" value="Genomic_DNA"/>
</dbReference>
<dbReference type="AlphaFoldDB" id="A0A1I6W1X0"/>
<evidence type="ECO:0000259" key="2">
    <source>
        <dbReference type="SMART" id="SM00858"/>
    </source>
</evidence>
<dbReference type="CDD" id="cd11613">
    <property type="entry name" value="SAF_AH_GD"/>
    <property type="match status" value="1"/>
</dbReference>
<dbReference type="RefSeq" id="WP_143015424.1">
    <property type="nucleotide sequence ID" value="NZ_FNCL01000015.1"/>
</dbReference>
<evidence type="ECO:0000256" key="1">
    <source>
        <dbReference type="ARBA" id="ARBA00023239"/>
    </source>
</evidence>
<dbReference type="SMART" id="SM00858">
    <property type="entry name" value="SAF"/>
    <property type="match status" value="1"/>
</dbReference>
<sequence length="115" mass="11972">MTDPAQKPGSTMIGPFLLLSAADNVLVARESAAEGTEVPLEHGPVALARAIPLAHKIARHDIAEGERILKYGMPIGIATEGIPAGAHVHVHNIRSAYTPTHMLQDADGVSAAVAQ</sequence>
<dbReference type="PANTHER" id="PTHR30536">
    <property type="entry name" value="ALTRONATE/GALACTARATE DEHYDRATASE"/>
    <property type="match status" value="1"/>
</dbReference>
<keyword evidence="4" id="KW-1185">Reference proteome</keyword>
<name>A0A1I6W1X0_9RHOB</name>
<organism evidence="3 4">
    <name type="scientific">Alloyangia pacifica</name>
    <dbReference type="NCBI Taxonomy" id="311180"/>
    <lineage>
        <taxon>Bacteria</taxon>
        <taxon>Pseudomonadati</taxon>
        <taxon>Pseudomonadota</taxon>
        <taxon>Alphaproteobacteria</taxon>
        <taxon>Rhodobacterales</taxon>
        <taxon>Roseobacteraceae</taxon>
        <taxon>Alloyangia</taxon>
    </lineage>
</organism>
<accession>A0A1I6W1X0</accession>
<feature type="domain" description="SAF" evidence="2">
    <location>
        <begin position="23"/>
        <end position="94"/>
    </location>
</feature>
<dbReference type="Proteomes" id="UP000199392">
    <property type="component" value="Unassembled WGS sequence"/>
</dbReference>
<dbReference type="InterPro" id="IPR052172">
    <property type="entry name" value="UxaA_altronate/galactarate_dh"/>
</dbReference>
<dbReference type="GO" id="GO:0019698">
    <property type="term" value="P:D-galacturonate catabolic process"/>
    <property type="evidence" value="ECO:0007669"/>
    <property type="project" value="TreeGrafter"/>
</dbReference>
<reference evidence="4" key="1">
    <citation type="submission" date="2016-10" db="EMBL/GenBank/DDBJ databases">
        <authorList>
            <person name="Varghese N."/>
            <person name="Submissions S."/>
        </authorList>
    </citation>
    <scope>NUCLEOTIDE SEQUENCE [LARGE SCALE GENOMIC DNA]</scope>
    <source>
        <strain evidence="4">DSM 26894</strain>
    </source>
</reference>
<keyword evidence="1" id="KW-0456">Lyase</keyword>
<protein>
    <submittedName>
        <fullName evidence="3">SAF domain-containing protein</fullName>
    </submittedName>
</protein>
<dbReference type="InterPro" id="IPR013974">
    <property type="entry name" value="SAF"/>
</dbReference>
<dbReference type="STRING" id="311180.SAMN04488050_11448"/>
<dbReference type="OrthoDB" id="9804574at2"/>
<gene>
    <name evidence="3" type="ORF">SAMN04488050_11448</name>
</gene>
<dbReference type="Pfam" id="PF08666">
    <property type="entry name" value="SAF"/>
    <property type="match status" value="1"/>
</dbReference>
<dbReference type="PANTHER" id="PTHR30536:SF5">
    <property type="entry name" value="ALTRONATE DEHYDRATASE"/>
    <property type="match status" value="1"/>
</dbReference>
<evidence type="ECO:0000313" key="4">
    <source>
        <dbReference type="Proteomes" id="UP000199392"/>
    </source>
</evidence>
<evidence type="ECO:0000313" key="3">
    <source>
        <dbReference type="EMBL" id="SFT19997.1"/>
    </source>
</evidence>
<proteinExistence type="predicted"/>